<dbReference type="EMBL" id="CAMAPE010000016">
    <property type="protein sequence ID" value="CAH9082769.1"/>
    <property type="molecule type" value="Genomic_DNA"/>
</dbReference>
<dbReference type="AlphaFoldDB" id="A0A9P1E6T5"/>
<name>A0A9P1E6T5_CUSEU</name>
<comment type="caution">
    <text evidence="1">The sequence shown here is derived from an EMBL/GenBank/DDBJ whole genome shotgun (WGS) entry which is preliminary data.</text>
</comment>
<evidence type="ECO:0000313" key="2">
    <source>
        <dbReference type="Proteomes" id="UP001152484"/>
    </source>
</evidence>
<keyword evidence="2" id="KW-1185">Reference proteome</keyword>
<gene>
    <name evidence="1" type="ORF">CEURO_LOCUS8384</name>
</gene>
<accession>A0A9P1E6T5</accession>
<protein>
    <submittedName>
        <fullName evidence="1">Uncharacterized protein</fullName>
    </submittedName>
</protein>
<evidence type="ECO:0000313" key="1">
    <source>
        <dbReference type="EMBL" id="CAH9082769.1"/>
    </source>
</evidence>
<dbReference type="Proteomes" id="UP001152484">
    <property type="component" value="Unassembled WGS sequence"/>
</dbReference>
<organism evidence="1 2">
    <name type="scientific">Cuscuta europaea</name>
    <name type="common">European dodder</name>
    <dbReference type="NCBI Taxonomy" id="41803"/>
    <lineage>
        <taxon>Eukaryota</taxon>
        <taxon>Viridiplantae</taxon>
        <taxon>Streptophyta</taxon>
        <taxon>Embryophyta</taxon>
        <taxon>Tracheophyta</taxon>
        <taxon>Spermatophyta</taxon>
        <taxon>Magnoliopsida</taxon>
        <taxon>eudicotyledons</taxon>
        <taxon>Gunneridae</taxon>
        <taxon>Pentapetalae</taxon>
        <taxon>asterids</taxon>
        <taxon>lamiids</taxon>
        <taxon>Solanales</taxon>
        <taxon>Convolvulaceae</taxon>
        <taxon>Cuscuteae</taxon>
        <taxon>Cuscuta</taxon>
        <taxon>Cuscuta subgen. Cuscuta</taxon>
    </lineage>
</organism>
<dbReference type="OrthoDB" id="671678at2759"/>
<proteinExistence type="predicted"/>
<sequence length="202" mass="21919">MPQEFVNEDFFGREKLEAVVPRDSSVLEATLSPLVLMNQVMPSGDRVALTRLDNEALNSKILLNNASTLMGLCEQIRRVDQIMKDKAAVDEALRKSDKENASLRKKLAEAEASMGPRLEAAEAKGKAITGEAVMIAAETAERASAPGVSECVGGFQSVDLANFSNTCCIGAFGIGSNNQRRTSGLWERNPLVCCRRVFHYGP</sequence>
<reference evidence="1" key="1">
    <citation type="submission" date="2022-07" db="EMBL/GenBank/DDBJ databases">
        <authorList>
            <person name="Macas J."/>
            <person name="Novak P."/>
            <person name="Neumann P."/>
        </authorList>
    </citation>
    <scope>NUCLEOTIDE SEQUENCE</scope>
</reference>